<dbReference type="Proteomes" id="UP000054549">
    <property type="component" value="Unassembled WGS sequence"/>
</dbReference>
<dbReference type="HOGENOM" id="CLU_2440388_0_0_1"/>
<dbReference type="EMBL" id="KN818294">
    <property type="protein sequence ID" value="KIL60722.1"/>
    <property type="molecule type" value="Genomic_DNA"/>
</dbReference>
<gene>
    <name evidence="1" type="ORF">M378DRAFT_167823</name>
</gene>
<organism evidence="1 2">
    <name type="scientific">Amanita muscaria (strain Koide BX008)</name>
    <dbReference type="NCBI Taxonomy" id="946122"/>
    <lineage>
        <taxon>Eukaryota</taxon>
        <taxon>Fungi</taxon>
        <taxon>Dikarya</taxon>
        <taxon>Basidiomycota</taxon>
        <taxon>Agaricomycotina</taxon>
        <taxon>Agaricomycetes</taxon>
        <taxon>Agaricomycetidae</taxon>
        <taxon>Agaricales</taxon>
        <taxon>Pluteineae</taxon>
        <taxon>Amanitaceae</taxon>
        <taxon>Amanita</taxon>
    </lineage>
</organism>
<reference evidence="1 2" key="1">
    <citation type="submission" date="2014-04" db="EMBL/GenBank/DDBJ databases">
        <title>Evolutionary Origins and Diversification of the Mycorrhizal Mutualists.</title>
        <authorList>
            <consortium name="DOE Joint Genome Institute"/>
            <consortium name="Mycorrhizal Genomics Consortium"/>
            <person name="Kohler A."/>
            <person name="Kuo A."/>
            <person name="Nagy L.G."/>
            <person name="Floudas D."/>
            <person name="Copeland A."/>
            <person name="Barry K.W."/>
            <person name="Cichocki N."/>
            <person name="Veneault-Fourrey C."/>
            <person name="LaButti K."/>
            <person name="Lindquist E.A."/>
            <person name="Lipzen A."/>
            <person name="Lundell T."/>
            <person name="Morin E."/>
            <person name="Murat C."/>
            <person name="Riley R."/>
            <person name="Ohm R."/>
            <person name="Sun H."/>
            <person name="Tunlid A."/>
            <person name="Henrissat B."/>
            <person name="Grigoriev I.V."/>
            <person name="Hibbett D.S."/>
            <person name="Martin F."/>
        </authorList>
    </citation>
    <scope>NUCLEOTIDE SEQUENCE [LARGE SCALE GENOMIC DNA]</scope>
    <source>
        <strain evidence="1 2">Koide BX008</strain>
    </source>
</reference>
<proteinExistence type="predicted"/>
<dbReference type="InParanoid" id="A0A0C2WGX3"/>
<protein>
    <submittedName>
        <fullName evidence="1">Uncharacterized protein</fullName>
    </submittedName>
</protein>
<dbReference type="AlphaFoldDB" id="A0A0C2WGX3"/>
<evidence type="ECO:0000313" key="1">
    <source>
        <dbReference type="EMBL" id="KIL60722.1"/>
    </source>
</evidence>
<accession>A0A0C2WGX3</accession>
<evidence type="ECO:0000313" key="2">
    <source>
        <dbReference type="Proteomes" id="UP000054549"/>
    </source>
</evidence>
<sequence>MTYDTPLHPLVASNATKSLGWGGFLFRVDTVTAQSVEPHSAASIQYPGTSSHASSTVSSRRELSVAFLHVGVGVVNEPREESFAIGLWRE</sequence>
<keyword evidence="2" id="KW-1185">Reference proteome</keyword>
<name>A0A0C2WGX3_AMAMK</name>